<protein>
    <submittedName>
        <fullName evidence="2">LAMBDA REPRESSOR (TRIPLE MUTANT)/DNA COMPLEX-DNA COMPLEX, DOUBLE HELIX, TRANSCRIPTION-DNA.1A</fullName>
    </submittedName>
</protein>
<dbReference type="InterPro" id="IPR010982">
    <property type="entry name" value="Lambda_DNA-bd_dom_sf"/>
</dbReference>
<proteinExistence type="predicted"/>
<reference evidence="2" key="1">
    <citation type="journal article" date="2021" name="Proc. Natl. Acad. Sci. U.S.A.">
        <title>A Catalog of Tens of Thousands of Viruses from Human Metagenomes Reveals Hidden Associations with Chronic Diseases.</title>
        <authorList>
            <person name="Tisza M.J."/>
            <person name="Buck C.B."/>
        </authorList>
    </citation>
    <scope>NUCLEOTIDE SEQUENCE</scope>
    <source>
        <strain evidence="2">Ctwfx1</strain>
    </source>
</reference>
<evidence type="ECO:0000259" key="1">
    <source>
        <dbReference type="PROSITE" id="PS50943"/>
    </source>
</evidence>
<name>A0A8S5UVJ9_9CAUD</name>
<feature type="domain" description="HTH cro/C1-type" evidence="1">
    <location>
        <begin position="11"/>
        <end position="48"/>
    </location>
</feature>
<organism evidence="2">
    <name type="scientific">Siphoviridae sp. ctwfx1</name>
    <dbReference type="NCBI Taxonomy" id="2825732"/>
    <lineage>
        <taxon>Viruses</taxon>
        <taxon>Duplodnaviria</taxon>
        <taxon>Heunggongvirae</taxon>
        <taxon>Uroviricota</taxon>
        <taxon>Caudoviricetes</taxon>
    </lineage>
</organism>
<dbReference type="GO" id="GO:0003677">
    <property type="term" value="F:DNA binding"/>
    <property type="evidence" value="ECO:0007669"/>
    <property type="project" value="InterPro"/>
</dbReference>
<dbReference type="InterPro" id="IPR001387">
    <property type="entry name" value="Cro/C1-type_HTH"/>
</dbReference>
<dbReference type="PROSITE" id="PS50943">
    <property type="entry name" value="HTH_CROC1"/>
    <property type="match status" value="1"/>
</dbReference>
<dbReference type="Gene3D" id="1.10.260.40">
    <property type="entry name" value="lambda repressor-like DNA-binding domains"/>
    <property type="match status" value="1"/>
</dbReference>
<evidence type="ECO:0000313" key="2">
    <source>
        <dbReference type="EMBL" id="DAF98460.1"/>
    </source>
</evidence>
<accession>A0A8S5UVJ9</accession>
<dbReference type="CDD" id="cd00093">
    <property type="entry name" value="HTH_XRE"/>
    <property type="match status" value="1"/>
</dbReference>
<dbReference type="SUPFAM" id="SSF47413">
    <property type="entry name" value="lambda repressor-like DNA-binding domains"/>
    <property type="match status" value="1"/>
</dbReference>
<dbReference type="EMBL" id="BK016147">
    <property type="protein sequence ID" value="DAF98460.1"/>
    <property type="molecule type" value="Genomic_DNA"/>
</dbReference>
<sequence length="93" mass="10126">MKNIKPTNACKESGVGSSFLSDIQRGQTPSVAKVQLLAQYLGVTTSDLLGEAQKSSPPSEEDRLLAGYDALSARNREKLEEYLDLLLSSQDRP</sequence>